<name>B8DMS4_NITV9</name>
<organism evidence="3">
    <name type="scientific">Nitratidesulfovibrio vulgaris (strain DSM 19637 / Miyazaki F)</name>
    <name type="common">Desulfovibrio vulgaris</name>
    <dbReference type="NCBI Taxonomy" id="883"/>
    <lineage>
        <taxon>Bacteria</taxon>
        <taxon>Pseudomonadati</taxon>
        <taxon>Thermodesulfobacteriota</taxon>
        <taxon>Desulfovibrionia</taxon>
        <taxon>Desulfovibrionales</taxon>
        <taxon>Desulfovibrionaceae</taxon>
        <taxon>Nitratidesulfovibrio</taxon>
    </lineage>
</organism>
<evidence type="ECO:0000313" key="3">
    <source>
        <dbReference type="EMBL" id="ACL09364.1"/>
    </source>
</evidence>
<dbReference type="HOGENOM" id="CLU_828281_0_0_7"/>
<dbReference type="STRING" id="883.DvMF_2423"/>
<keyword evidence="2" id="KW-0812">Transmembrane</keyword>
<dbReference type="AlphaFoldDB" id="B8DMS4"/>
<proteinExistence type="predicted"/>
<gene>
    <name evidence="3" type="ordered locus">DvMF_2423</name>
</gene>
<dbReference type="eggNOG" id="ENOG503425P">
    <property type="taxonomic scope" value="Bacteria"/>
</dbReference>
<accession>B8DMS4</accession>
<dbReference type="OrthoDB" id="5465239at2"/>
<reference evidence="3" key="1">
    <citation type="submission" date="2008-10" db="EMBL/GenBank/DDBJ databases">
        <title>Complete sequence of Desulfovibrio vulgaris str. 'Miyazaki F'.</title>
        <authorList>
            <person name="Lucas S."/>
            <person name="Copeland A."/>
            <person name="Lapidus A."/>
            <person name="Glavina del Rio T."/>
            <person name="Dalin E."/>
            <person name="Tice H."/>
            <person name="Bruce D."/>
            <person name="Goodwin L."/>
            <person name="Pitluck S."/>
            <person name="Sims D."/>
            <person name="Brettin T."/>
            <person name="Detter J.C."/>
            <person name="Han C."/>
            <person name="Larimer F."/>
            <person name="Land M."/>
            <person name="Hauser L."/>
            <person name="Kyrpides N."/>
            <person name="Mikhailova N."/>
            <person name="Hazen T.C."/>
            <person name="Richardson P."/>
        </authorList>
    </citation>
    <scope>NUCLEOTIDE SEQUENCE</scope>
    <source>
        <strain evidence="3">Miyazaki F</strain>
    </source>
</reference>
<sequence>MSALTIGGLGAAGGVSGVSGDDLTTRRTTANGTLPPAGDGAGGAAGGDLPVLAAPAAPAGALALETLMAAIGNAERRQACQAGVDQIKGKAAEQAKVNQDRLEQIAKQLDEMRSKSVLNGFLKAFKIIGIIVGAIAAIATTAVGVATGNPLLIAAGVMAAAMTVDAIMSEASGGKVSFMAGMTELGKACGMDDETAKWFGFAMQMVVTAASVALSLGAGFANAGASAANMSSKAAETALNVASRAQQIAQFTSAGVAVGTGAGTIAGAVIDYRIASSQADAKELDAILERIRQAIDMEHDFLESEMQRAEDLMGKVGDIVKENAEAQTVILGGTPALA</sequence>
<evidence type="ECO:0000256" key="1">
    <source>
        <dbReference type="SAM" id="MobiDB-lite"/>
    </source>
</evidence>
<feature type="transmembrane region" description="Helical" evidence="2">
    <location>
        <begin position="124"/>
        <end position="144"/>
    </location>
</feature>
<feature type="transmembrane region" description="Helical" evidence="2">
    <location>
        <begin position="201"/>
        <end position="223"/>
    </location>
</feature>
<dbReference type="EMBL" id="CP001197">
    <property type="protein sequence ID" value="ACL09364.1"/>
    <property type="molecule type" value="Genomic_DNA"/>
</dbReference>
<feature type="region of interest" description="Disordered" evidence="1">
    <location>
        <begin position="17"/>
        <end position="40"/>
    </location>
</feature>
<keyword evidence="2" id="KW-1133">Transmembrane helix</keyword>
<protein>
    <submittedName>
        <fullName evidence="3">Uncharacterized protein</fullName>
    </submittedName>
</protein>
<evidence type="ECO:0000256" key="2">
    <source>
        <dbReference type="SAM" id="Phobius"/>
    </source>
</evidence>
<keyword evidence="2" id="KW-0472">Membrane</keyword>
<dbReference type="KEGG" id="dvm:DvMF_2423"/>